<dbReference type="Proteomes" id="UP001172159">
    <property type="component" value="Unassembled WGS sequence"/>
</dbReference>
<accession>A0AA40AMU3</accession>
<protein>
    <submittedName>
        <fullName evidence="1">Uncharacterized protein</fullName>
    </submittedName>
</protein>
<comment type="caution">
    <text evidence="1">The sequence shown here is derived from an EMBL/GenBank/DDBJ whole genome shotgun (WGS) entry which is preliminary data.</text>
</comment>
<evidence type="ECO:0000313" key="2">
    <source>
        <dbReference type="Proteomes" id="UP001172159"/>
    </source>
</evidence>
<dbReference type="EMBL" id="JAUKTV010000013">
    <property type="protein sequence ID" value="KAK0718751.1"/>
    <property type="molecule type" value="Genomic_DNA"/>
</dbReference>
<organism evidence="1 2">
    <name type="scientific">Apiosordaria backusii</name>
    <dbReference type="NCBI Taxonomy" id="314023"/>
    <lineage>
        <taxon>Eukaryota</taxon>
        <taxon>Fungi</taxon>
        <taxon>Dikarya</taxon>
        <taxon>Ascomycota</taxon>
        <taxon>Pezizomycotina</taxon>
        <taxon>Sordariomycetes</taxon>
        <taxon>Sordariomycetidae</taxon>
        <taxon>Sordariales</taxon>
        <taxon>Lasiosphaeriaceae</taxon>
        <taxon>Apiosordaria</taxon>
    </lineage>
</organism>
<proteinExistence type="predicted"/>
<evidence type="ECO:0000313" key="1">
    <source>
        <dbReference type="EMBL" id="KAK0718751.1"/>
    </source>
</evidence>
<sequence>MVSQSSARSKDSSGAQCAQLSSCCRPLRKIVKRVALQPNVLQCSSERSFSCQQTLLIVLNSHKVTNKYITHCISASNSRRRQLTLESPIPHSRRLPLSRLLSEPYFRYVQPRHIQQLFETTTNTVHLLHRHNISFPISLDVLSVVLPANYAVHRSGRLLRINDTHTHTHPANYAVPTNGSSLPLVEFLSQEEGLVVFFEYNRFATHLSRKHSSTRRTRQKELELNAVASLMAAVHALLRLRDAPASYPVDASSQAALGSYLASDDATMAHACLINKIANPTPWLAVMLSFFFLAASDFAKCRAVLDAALGGCDAAPRHMVDPGDVLSFYAQRRRIRHEEMQVGDKASDLGLDVELDGEVLARLLVYYITATNMRDRSGNRHRWRDAVIMFDAYLTSKRVDDSILRGFVLDERTDQERELLRSCKAMPC</sequence>
<gene>
    <name evidence="1" type="ORF">B0T21DRAFT_55484</name>
</gene>
<dbReference type="AlphaFoldDB" id="A0AA40AMU3"/>
<reference evidence="1" key="1">
    <citation type="submission" date="2023-06" db="EMBL/GenBank/DDBJ databases">
        <title>Genome-scale phylogeny and comparative genomics of the fungal order Sordariales.</title>
        <authorList>
            <consortium name="Lawrence Berkeley National Laboratory"/>
            <person name="Hensen N."/>
            <person name="Bonometti L."/>
            <person name="Westerberg I."/>
            <person name="Brannstrom I.O."/>
            <person name="Guillou S."/>
            <person name="Cros-Aarteil S."/>
            <person name="Calhoun S."/>
            <person name="Haridas S."/>
            <person name="Kuo A."/>
            <person name="Mondo S."/>
            <person name="Pangilinan J."/>
            <person name="Riley R."/>
            <person name="Labutti K."/>
            <person name="Andreopoulos B."/>
            <person name="Lipzen A."/>
            <person name="Chen C."/>
            <person name="Yanf M."/>
            <person name="Daum C."/>
            <person name="Ng V."/>
            <person name="Clum A."/>
            <person name="Steindorff A."/>
            <person name="Ohm R."/>
            <person name="Martin F."/>
            <person name="Silar P."/>
            <person name="Natvig D."/>
            <person name="Lalanne C."/>
            <person name="Gautier V."/>
            <person name="Ament-Velasquez S.L."/>
            <person name="Kruys A."/>
            <person name="Hutchinson M.I."/>
            <person name="Powell A.J."/>
            <person name="Barry K."/>
            <person name="Miller A.N."/>
            <person name="Grigoriev I.V."/>
            <person name="Debuchy R."/>
            <person name="Gladieux P."/>
            <person name="Thoren M.H."/>
            <person name="Johannesson H."/>
        </authorList>
    </citation>
    <scope>NUCLEOTIDE SEQUENCE</scope>
    <source>
        <strain evidence="1">CBS 540.89</strain>
    </source>
</reference>
<name>A0AA40AMU3_9PEZI</name>
<keyword evidence="2" id="KW-1185">Reference proteome</keyword>